<comment type="catalytic activity">
    <reaction evidence="4">
        <text>L-cysteine + L-glutamate + ATP = gamma-L-glutamyl-L-cysteine + ADP + phosphate + H(+)</text>
        <dbReference type="Rhea" id="RHEA:13285"/>
        <dbReference type="ChEBI" id="CHEBI:15378"/>
        <dbReference type="ChEBI" id="CHEBI:29985"/>
        <dbReference type="ChEBI" id="CHEBI:30616"/>
        <dbReference type="ChEBI" id="CHEBI:35235"/>
        <dbReference type="ChEBI" id="CHEBI:43474"/>
        <dbReference type="ChEBI" id="CHEBI:58173"/>
        <dbReference type="ChEBI" id="CHEBI:456216"/>
        <dbReference type="EC" id="6.3.2.2"/>
    </reaction>
</comment>
<dbReference type="NCBIfam" id="TIGR02050">
    <property type="entry name" value="gshA_cyan_rel"/>
    <property type="match status" value="1"/>
</dbReference>
<dbReference type="HAMAP" id="MF_01609">
    <property type="entry name" value="Glu_cys_ligase_2"/>
    <property type="match status" value="1"/>
</dbReference>
<comment type="similarity">
    <text evidence="4">Belongs to the glutamate--cysteine ligase type 2 family. YbdK subfamily.</text>
</comment>
<dbReference type="NCBIfam" id="NF010039">
    <property type="entry name" value="PRK13515.1"/>
    <property type="match status" value="1"/>
</dbReference>
<dbReference type="GO" id="GO:0005524">
    <property type="term" value="F:ATP binding"/>
    <property type="evidence" value="ECO:0007669"/>
    <property type="project" value="UniProtKB-KW"/>
</dbReference>
<keyword evidence="1 4" id="KW-0436">Ligase</keyword>
<dbReference type="EC" id="6.3.2.2" evidence="4"/>
<dbReference type="Proteomes" id="UP001336250">
    <property type="component" value="Unassembled WGS sequence"/>
</dbReference>
<dbReference type="Gene3D" id="3.30.590.20">
    <property type="match status" value="1"/>
</dbReference>
<reference evidence="5 6" key="1">
    <citation type="submission" date="2024-02" db="EMBL/GenBank/DDBJ databases">
        <title>Genome sequence of Aquincola sp. MAHUQ-54.</title>
        <authorList>
            <person name="Huq M.A."/>
        </authorList>
    </citation>
    <scope>NUCLEOTIDE SEQUENCE [LARGE SCALE GENOMIC DNA]</scope>
    <source>
        <strain evidence="5 6">MAHUQ-54</strain>
    </source>
</reference>
<dbReference type="InterPro" id="IPR011793">
    <property type="entry name" value="YbdK"/>
</dbReference>
<protein>
    <recommendedName>
        <fullName evidence="4">Putative glutamate--cysteine ligase 2</fullName>
        <ecNumber evidence="4">6.3.2.2</ecNumber>
    </recommendedName>
    <alternativeName>
        <fullName evidence="4">Gamma-glutamylcysteine synthetase 2</fullName>
        <shortName evidence="4">GCS 2</shortName>
        <shortName evidence="4">Gamma-GCS 2</shortName>
    </alternativeName>
</protein>
<dbReference type="PANTHER" id="PTHR36510">
    <property type="entry name" value="GLUTAMATE--CYSTEINE LIGASE 2-RELATED"/>
    <property type="match status" value="1"/>
</dbReference>
<dbReference type="SUPFAM" id="SSF55931">
    <property type="entry name" value="Glutamine synthetase/guanido kinase"/>
    <property type="match status" value="1"/>
</dbReference>
<keyword evidence="3 4" id="KW-0067">ATP-binding</keyword>
<comment type="function">
    <text evidence="4">ATP-dependent carboxylate-amine ligase which exhibits weak glutamate--cysteine ligase activity.</text>
</comment>
<evidence type="ECO:0000256" key="4">
    <source>
        <dbReference type="HAMAP-Rule" id="MF_01609"/>
    </source>
</evidence>
<dbReference type="RefSeq" id="WP_332292658.1">
    <property type="nucleotide sequence ID" value="NZ_JAZIBG010000052.1"/>
</dbReference>
<dbReference type="InterPro" id="IPR014746">
    <property type="entry name" value="Gln_synth/guanido_kin_cat_dom"/>
</dbReference>
<gene>
    <name evidence="5" type="ORF">V4F39_24065</name>
</gene>
<evidence type="ECO:0000313" key="6">
    <source>
        <dbReference type="Proteomes" id="UP001336250"/>
    </source>
</evidence>
<organism evidence="5 6">
    <name type="scientific">Aquincola agrisoli</name>
    <dbReference type="NCBI Taxonomy" id="3119538"/>
    <lineage>
        <taxon>Bacteria</taxon>
        <taxon>Pseudomonadati</taxon>
        <taxon>Pseudomonadota</taxon>
        <taxon>Betaproteobacteria</taxon>
        <taxon>Burkholderiales</taxon>
        <taxon>Sphaerotilaceae</taxon>
        <taxon>Aquincola</taxon>
    </lineage>
</organism>
<dbReference type="InterPro" id="IPR050141">
    <property type="entry name" value="GCL_type2/YbdK_subfam"/>
</dbReference>
<keyword evidence="6" id="KW-1185">Reference proteome</keyword>
<comment type="caution">
    <text evidence="5">The sequence shown here is derived from an EMBL/GenBank/DDBJ whole genome shotgun (WGS) entry which is preliminary data.</text>
</comment>
<dbReference type="AlphaFoldDB" id="A0AAW9QIB8"/>
<evidence type="ECO:0000313" key="5">
    <source>
        <dbReference type="EMBL" id="MEF7617010.1"/>
    </source>
</evidence>
<accession>A0AAW9QIB8</accession>
<name>A0AAW9QIB8_9BURK</name>
<keyword evidence="2 4" id="KW-0547">Nucleotide-binding</keyword>
<evidence type="ECO:0000256" key="1">
    <source>
        <dbReference type="ARBA" id="ARBA00022598"/>
    </source>
</evidence>
<evidence type="ECO:0000256" key="2">
    <source>
        <dbReference type="ARBA" id="ARBA00022741"/>
    </source>
</evidence>
<evidence type="ECO:0000256" key="3">
    <source>
        <dbReference type="ARBA" id="ARBA00022840"/>
    </source>
</evidence>
<proteinExistence type="inferred from homology"/>
<dbReference type="InterPro" id="IPR006336">
    <property type="entry name" value="GCS2"/>
</dbReference>
<dbReference type="GO" id="GO:0004357">
    <property type="term" value="F:glutamate-cysteine ligase activity"/>
    <property type="evidence" value="ECO:0007669"/>
    <property type="project" value="UniProtKB-EC"/>
</dbReference>
<dbReference type="GO" id="GO:0042398">
    <property type="term" value="P:modified amino acid biosynthetic process"/>
    <property type="evidence" value="ECO:0007669"/>
    <property type="project" value="InterPro"/>
</dbReference>
<sequence length="380" mass="43300">MDDLDRFPFTFGIEEEFFLTHPRSRMLATVAPRSLLRACQRRFGEAVAPELLRSQIELVSPVFERCGQAHEEMTRLRRGVAEIAAEKELRLTACGTHPLAAWGEQVETPKDRYRQLMDDFQIIGRRNVLCGLHVHVAIPPGVDRVVIMNRVMPWLPALLALSTSSPFWHRAATGLLSYRQSAYDEWPRTGIPDHFRDEAEYGELVQRLVSAGAVKDAGYLWWAIRPALRYPTLELRICDACTRLEDTLAIAALYRCLVRWMARRPELAAPWSPFTRRLIDENRWRAKRFGLDAEFIALDGGEHRPCRDVVRTLLDDVAEDARQLGCEAGLGHVRRLLDEGTSAHRQMALYEEARQRGETRAKALHAVVDWLMEASVPAAA</sequence>
<dbReference type="PANTHER" id="PTHR36510:SF1">
    <property type="entry name" value="GLUTAMATE--CYSTEINE LIGASE 2-RELATED"/>
    <property type="match status" value="1"/>
</dbReference>
<dbReference type="Pfam" id="PF04107">
    <property type="entry name" value="GCS2"/>
    <property type="match status" value="1"/>
</dbReference>
<dbReference type="EMBL" id="JAZIBG010000052">
    <property type="protein sequence ID" value="MEF7617010.1"/>
    <property type="molecule type" value="Genomic_DNA"/>
</dbReference>